<dbReference type="UniPathway" id="UPA00282"/>
<evidence type="ECO:0000256" key="4">
    <source>
        <dbReference type="ARBA" id="ARBA00013244"/>
    </source>
</evidence>
<evidence type="ECO:0000256" key="8">
    <source>
        <dbReference type="ARBA" id="ARBA00023098"/>
    </source>
</evidence>
<dbReference type="EMBL" id="SJKB01000003">
    <property type="protein sequence ID" value="TCC63313.1"/>
    <property type="molecule type" value="Genomic_DNA"/>
</dbReference>
<feature type="domain" description="O-acyltransferase WSD1 C-terminal" evidence="12">
    <location>
        <begin position="297"/>
        <end position="439"/>
    </location>
</feature>
<evidence type="ECO:0000256" key="2">
    <source>
        <dbReference type="ARBA" id="ARBA00005189"/>
    </source>
</evidence>
<dbReference type="SUPFAM" id="SSF52777">
    <property type="entry name" value="CoA-dependent acyltransferases"/>
    <property type="match status" value="1"/>
</dbReference>
<protein>
    <recommendedName>
        <fullName evidence="4">diacylglycerol O-acyltransferase</fullName>
        <ecNumber evidence="4">2.3.1.20</ecNumber>
    </recommendedName>
</protein>
<evidence type="ECO:0000259" key="12">
    <source>
        <dbReference type="Pfam" id="PF06974"/>
    </source>
</evidence>
<evidence type="ECO:0000256" key="3">
    <source>
        <dbReference type="ARBA" id="ARBA00009587"/>
    </source>
</evidence>
<gene>
    <name evidence="13" type="ORF">E0H73_12720</name>
</gene>
<keyword evidence="14" id="KW-1185">Reference proteome</keyword>
<evidence type="ECO:0000259" key="11">
    <source>
        <dbReference type="Pfam" id="PF03007"/>
    </source>
</evidence>
<dbReference type="GO" id="GO:0019432">
    <property type="term" value="P:triglyceride biosynthetic process"/>
    <property type="evidence" value="ECO:0007669"/>
    <property type="project" value="UniProtKB-UniPathway"/>
</dbReference>
<feature type="domain" description="O-acyltransferase WSD1-like N-terminal" evidence="11">
    <location>
        <begin position="40"/>
        <end position="177"/>
    </location>
</feature>
<proteinExistence type="inferred from homology"/>
<dbReference type="InterPro" id="IPR004255">
    <property type="entry name" value="O-acyltransferase_WSD1_N"/>
</dbReference>
<keyword evidence="9" id="KW-0012">Acyltransferase</keyword>
<organism evidence="13 14">
    <name type="scientific">Kribbella pittospori</name>
    <dbReference type="NCBI Taxonomy" id="722689"/>
    <lineage>
        <taxon>Bacteria</taxon>
        <taxon>Bacillati</taxon>
        <taxon>Actinomycetota</taxon>
        <taxon>Actinomycetes</taxon>
        <taxon>Propionibacteriales</taxon>
        <taxon>Kribbellaceae</taxon>
        <taxon>Kribbella</taxon>
    </lineage>
</organism>
<dbReference type="GO" id="GO:0005886">
    <property type="term" value="C:plasma membrane"/>
    <property type="evidence" value="ECO:0007669"/>
    <property type="project" value="TreeGrafter"/>
</dbReference>
<evidence type="ECO:0000256" key="6">
    <source>
        <dbReference type="ARBA" id="ARBA00022679"/>
    </source>
</evidence>
<dbReference type="AlphaFoldDB" id="A0A4R0KQZ2"/>
<dbReference type="PANTHER" id="PTHR31650:SF1">
    <property type="entry name" value="WAX ESTER SYNTHASE_DIACYLGLYCEROL ACYLTRANSFERASE 4-RELATED"/>
    <property type="match status" value="1"/>
</dbReference>
<dbReference type="OrthoDB" id="9810950at2"/>
<evidence type="ECO:0000256" key="7">
    <source>
        <dbReference type="ARBA" id="ARBA00022798"/>
    </source>
</evidence>
<name>A0A4R0KQZ2_9ACTN</name>
<accession>A0A4R0KQZ2</accession>
<comment type="similarity">
    <text evidence="3">Belongs to the long-chain O-acyltransferase family.</text>
</comment>
<evidence type="ECO:0000256" key="5">
    <source>
        <dbReference type="ARBA" id="ARBA00022516"/>
    </source>
</evidence>
<evidence type="ECO:0000256" key="9">
    <source>
        <dbReference type="ARBA" id="ARBA00023315"/>
    </source>
</evidence>
<dbReference type="InterPro" id="IPR045034">
    <property type="entry name" value="O-acyltransferase_WSD1-like"/>
</dbReference>
<keyword evidence="7" id="KW-0319">Glycerol metabolism</keyword>
<dbReference type="GO" id="GO:0001666">
    <property type="term" value="P:response to hypoxia"/>
    <property type="evidence" value="ECO:0007669"/>
    <property type="project" value="TreeGrafter"/>
</dbReference>
<dbReference type="Pfam" id="PF06974">
    <property type="entry name" value="WS_DGAT_C"/>
    <property type="match status" value="1"/>
</dbReference>
<comment type="pathway">
    <text evidence="1">Glycerolipid metabolism; triacylglycerol biosynthesis.</text>
</comment>
<comment type="pathway">
    <text evidence="2">Lipid metabolism.</text>
</comment>
<dbReference type="GO" id="GO:0004144">
    <property type="term" value="F:diacylglycerol O-acyltransferase activity"/>
    <property type="evidence" value="ECO:0007669"/>
    <property type="project" value="UniProtKB-EC"/>
</dbReference>
<reference evidence="13 14" key="1">
    <citation type="submission" date="2019-02" db="EMBL/GenBank/DDBJ databases">
        <title>Kribbella capetownensis sp. nov. and Kribbella speibonae sp. nov., isolated from soil.</title>
        <authorList>
            <person name="Curtis S.M."/>
            <person name="Norton I."/>
            <person name="Everest G.J."/>
            <person name="Meyers P.R."/>
        </authorList>
    </citation>
    <scope>NUCLEOTIDE SEQUENCE [LARGE SCALE GENOMIC DNA]</scope>
    <source>
        <strain evidence="13 14">NRRL B-24813</strain>
    </source>
</reference>
<dbReference type="GO" id="GO:0071731">
    <property type="term" value="P:response to nitric oxide"/>
    <property type="evidence" value="ECO:0007669"/>
    <property type="project" value="TreeGrafter"/>
</dbReference>
<dbReference type="EC" id="2.3.1.20" evidence="4"/>
<dbReference type="GO" id="GO:0006071">
    <property type="term" value="P:glycerol metabolic process"/>
    <property type="evidence" value="ECO:0007669"/>
    <property type="project" value="UniProtKB-KW"/>
</dbReference>
<dbReference type="Proteomes" id="UP000291144">
    <property type="component" value="Unassembled WGS sequence"/>
</dbReference>
<keyword evidence="8" id="KW-0443">Lipid metabolism</keyword>
<dbReference type="InterPro" id="IPR009721">
    <property type="entry name" value="O-acyltransferase_WSD1_C"/>
</dbReference>
<keyword evidence="5" id="KW-0444">Lipid biosynthesis</keyword>
<evidence type="ECO:0000256" key="10">
    <source>
        <dbReference type="ARBA" id="ARBA00048109"/>
    </source>
</evidence>
<dbReference type="PANTHER" id="PTHR31650">
    <property type="entry name" value="O-ACYLTRANSFERASE (WSD1-LIKE) FAMILY PROTEIN"/>
    <property type="match status" value="1"/>
</dbReference>
<comment type="caution">
    <text evidence="13">The sequence shown here is derived from an EMBL/GenBank/DDBJ whole genome shotgun (WGS) entry which is preliminary data.</text>
</comment>
<dbReference type="Pfam" id="PF03007">
    <property type="entry name" value="WS_DGAT_cat"/>
    <property type="match status" value="1"/>
</dbReference>
<dbReference type="GO" id="GO:0051701">
    <property type="term" value="P:biological process involved in interaction with host"/>
    <property type="evidence" value="ECO:0007669"/>
    <property type="project" value="TreeGrafter"/>
</dbReference>
<comment type="catalytic activity">
    <reaction evidence="10">
        <text>an acyl-CoA + a 1,2-diacyl-sn-glycerol = a triacyl-sn-glycerol + CoA</text>
        <dbReference type="Rhea" id="RHEA:10868"/>
        <dbReference type="ChEBI" id="CHEBI:17815"/>
        <dbReference type="ChEBI" id="CHEBI:57287"/>
        <dbReference type="ChEBI" id="CHEBI:58342"/>
        <dbReference type="ChEBI" id="CHEBI:64615"/>
        <dbReference type="EC" id="2.3.1.20"/>
    </reaction>
</comment>
<keyword evidence="6" id="KW-0808">Transferase</keyword>
<evidence type="ECO:0000256" key="1">
    <source>
        <dbReference type="ARBA" id="ARBA00004771"/>
    </source>
</evidence>
<evidence type="ECO:0000313" key="14">
    <source>
        <dbReference type="Proteomes" id="UP000291144"/>
    </source>
</evidence>
<sequence length="460" mass="48828">MVATANHYLLGAVAVAIPVAVGIRIATWLNDTPGTVVPSSDAFFLHIEGTGAAQHVGGLVMLEATDDRPSIDDVRALVRDSFARLPRMHQRLAPTSRWRRPRWIEAEYVDLDWHVTELQSVDGKTGLMRILGELAESPMPRDRPMWQVAIVRDVGPGGADALVVLVHHSIADGIGTVLQALSLFEPRATLPVPSGRAPSRVRRAAAVAVGLAQLATDGTAASLPESSPQRGFGVANVELEVVRRTAAAHGVRVTDVVIALLADAVYAVAPELARSVDGRMRFSVTTMVRTPDSAAEGNATAAVIVDVPVDGRPFGDLLVEVATRTRRLRRPTRAMASRFVMATGLRLVPEPFARWFAQTVYGPRFLHAVVSNMPGPTIALTFAGVGTGPTYPILPLVPETPLAVGALSWDGVLGIGLATDPQLLDSAAVARHLCATLARLQEGSPVSGSRPLKGEEEPSA</sequence>
<dbReference type="RefSeq" id="WP_131354206.1">
    <property type="nucleotide sequence ID" value="NZ_SJKB01000003.1"/>
</dbReference>
<evidence type="ECO:0000313" key="13">
    <source>
        <dbReference type="EMBL" id="TCC63313.1"/>
    </source>
</evidence>